<name>A0A7J9CB33_GOSGO</name>
<dbReference type="GO" id="GO:0003676">
    <property type="term" value="F:nucleic acid binding"/>
    <property type="evidence" value="ECO:0007669"/>
    <property type="project" value="InterPro"/>
</dbReference>
<feature type="non-terminal residue" evidence="2">
    <location>
        <position position="1"/>
    </location>
</feature>
<dbReference type="EMBL" id="JABEZY010000009">
    <property type="protein sequence ID" value="MBA0745494.1"/>
    <property type="molecule type" value="Genomic_DNA"/>
</dbReference>
<dbReference type="OrthoDB" id="1435729at2759"/>
<dbReference type="Pfam" id="PF13456">
    <property type="entry name" value="RVT_3"/>
    <property type="match status" value="1"/>
</dbReference>
<dbReference type="GO" id="GO:0004523">
    <property type="term" value="F:RNA-DNA hybrid ribonuclease activity"/>
    <property type="evidence" value="ECO:0007669"/>
    <property type="project" value="InterPro"/>
</dbReference>
<dbReference type="AlphaFoldDB" id="A0A7J9CB33"/>
<dbReference type="PANTHER" id="PTHR34023">
    <property type="entry name" value="RNASE H DOMAIN-CONTAINING PROTEIN"/>
    <property type="match status" value="1"/>
</dbReference>
<dbReference type="InterPro" id="IPR002156">
    <property type="entry name" value="RNaseH_domain"/>
</dbReference>
<comment type="caution">
    <text evidence="2">The sequence shown here is derived from an EMBL/GenBank/DDBJ whole genome shotgun (WGS) entry which is preliminary data.</text>
</comment>
<dbReference type="PANTHER" id="PTHR34023:SF4">
    <property type="entry name" value="RNASE H TYPE-1 DOMAIN-CONTAINING PROTEIN"/>
    <property type="match status" value="1"/>
</dbReference>
<evidence type="ECO:0000313" key="2">
    <source>
        <dbReference type="EMBL" id="MBA0745494.1"/>
    </source>
</evidence>
<protein>
    <recommendedName>
        <fullName evidence="1">RNase H type-1 domain-containing protein</fullName>
    </recommendedName>
</protein>
<evidence type="ECO:0000259" key="1">
    <source>
        <dbReference type="Pfam" id="PF13456"/>
    </source>
</evidence>
<dbReference type="Proteomes" id="UP000593579">
    <property type="component" value="Unassembled WGS sequence"/>
</dbReference>
<proteinExistence type="predicted"/>
<accession>A0A7J9CB33</accession>
<keyword evidence="3" id="KW-1185">Reference proteome</keyword>
<gene>
    <name evidence="2" type="ORF">Gogos_008068</name>
</gene>
<sequence>MSISRQRAIVGRAFRGPSGEWLVGFEMVEVENENALLLDTIISGFAANSNTVEVRLIHEWCNRNWQVKLQHVLRESNKVVDCLTKTARGEMNQLVVLVDLPSH</sequence>
<reference evidence="2 3" key="1">
    <citation type="journal article" date="2019" name="Genome Biol. Evol.">
        <title>Insights into the evolution of the New World diploid cottons (Gossypium, subgenus Houzingenia) based on genome sequencing.</title>
        <authorList>
            <person name="Grover C.E."/>
            <person name="Arick M.A. 2nd"/>
            <person name="Thrash A."/>
            <person name="Conover J.L."/>
            <person name="Sanders W.S."/>
            <person name="Peterson D.G."/>
            <person name="Frelichowski J.E."/>
            <person name="Scheffler J.A."/>
            <person name="Scheffler B.E."/>
            <person name="Wendel J.F."/>
        </authorList>
    </citation>
    <scope>NUCLEOTIDE SEQUENCE [LARGE SCALE GENOMIC DNA]</scope>
    <source>
        <strain evidence="2">5</strain>
        <tissue evidence="2">Leaf</tissue>
    </source>
</reference>
<organism evidence="2 3">
    <name type="scientific">Gossypium gossypioides</name>
    <name type="common">Mexican cotton</name>
    <name type="synonym">Selera gossypioides</name>
    <dbReference type="NCBI Taxonomy" id="34282"/>
    <lineage>
        <taxon>Eukaryota</taxon>
        <taxon>Viridiplantae</taxon>
        <taxon>Streptophyta</taxon>
        <taxon>Embryophyta</taxon>
        <taxon>Tracheophyta</taxon>
        <taxon>Spermatophyta</taxon>
        <taxon>Magnoliopsida</taxon>
        <taxon>eudicotyledons</taxon>
        <taxon>Gunneridae</taxon>
        <taxon>Pentapetalae</taxon>
        <taxon>rosids</taxon>
        <taxon>malvids</taxon>
        <taxon>Malvales</taxon>
        <taxon>Malvaceae</taxon>
        <taxon>Malvoideae</taxon>
        <taxon>Gossypium</taxon>
    </lineage>
</organism>
<feature type="domain" description="RNase H type-1" evidence="1">
    <location>
        <begin position="22"/>
        <end position="86"/>
    </location>
</feature>
<evidence type="ECO:0000313" key="3">
    <source>
        <dbReference type="Proteomes" id="UP000593579"/>
    </source>
</evidence>